<protein>
    <submittedName>
        <fullName evidence="3">Nucleotide-diphospho-sugar transferase</fullName>
    </submittedName>
</protein>
<dbReference type="Gene3D" id="3.90.550.10">
    <property type="entry name" value="Spore Coat Polysaccharide Biosynthesis Protein SpsA, Chain A"/>
    <property type="match status" value="1"/>
</dbReference>
<dbReference type="AlphaFoldDB" id="A0A6A5R1M8"/>
<dbReference type="EMBL" id="ML979132">
    <property type="protein sequence ID" value="KAF1921543.1"/>
    <property type="molecule type" value="Genomic_DNA"/>
</dbReference>
<dbReference type="OrthoDB" id="2014201at2759"/>
<keyword evidence="3" id="KW-0808">Transferase</keyword>
<dbReference type="InterPro" id="IPR050587">
    <property type="entry name" value="GNT1/Glycosyltrans_8"/>
</dbReference>
<keyword evidence="4" id="KW-1185">Reference proteome</keyword>
<evidence type="ECO:0000256" key="2">
    <source>
        <dbReference type="SAM" id="SignalP"/>
    </source>
</evidence>
<dbReference type="InterPro" id="IPR029044">
    <property type="entry name" value="Nucleotide-diphossugar_trans"/>
</dbReference>
<feature type="compositionally biased region" description="Basic and acidic residues" evidence="1">
    <location>
        <begin position="81"/>
        <end position="90"/>
    </location>
</feature>
<dbReference type="PANTHER" id="PTHR11183">
    <property type="entry name" value="GLYCOGENIN SUBFAMILY MEMBER"/>
    <property type="match status" value="1"/>
</dbReference>
<evidence type="ECO:0000313" key="4">
    <source>
        <dbReference type="Proteomes" id="UP000800096"/>
    </source>
</evidence>
<accession>A0A6A5R1M8</accession>
<evidence type="ECO:0000256" key="1">
    <source>
        <dbReference type="SAM" id="MobiDB-lite"/>
    </source>
</evidence>
<dbReference type="SUPFAM" id="SSF53448">
    <property type="entry name" value="Nucleotide-diphospho-sugar transferases"/>
    <property type="match status" value="1"/>
</dbReference>
<feature type="region of interest" description="Disordered" evidence="1">
    <location>
        <begin position="41"/>
        <end position="105"/>
    </location>
</feature>
<name>A0A6A5R1M8_AMPQU</name>
<reference evidence="3" key="1">
    <citation type="journal article" date="2020" name="Stud. Mycol.">
        <title>101 Dothideomycetes genomes: a test case for predicting lifestyles and emergence of pathogens.</title>
        <authorList>
            <person name="Haridas S."/>
            <person name="Albert R."/>
            <person name="Binder M."/>
            <person name="Bloem J."/>
            <person name="Labutti K."/>
            <person name="Salamov A."/>
            <person name="Andreopoulos B."/>
            <person name="Baker S."/>
            <person name="Barry K."/>
            <person name="Bills G."/>
            <person name="Bluhm B."/>
            <person name="Cannon C."/>
            <person name="Castanera R."/>
            <person name="Culley D."/>
            <person name="Daum C."/>
            <person name="Ezra D."/>
            <person name="Gonzalez J."/>
            <person name="Henrissat B."/>
            <person name="Kuo A."/>
            <person name="Liang C."/>
            <person name="Lipzen A."/>
            <person name="Lutzoni F."/>
            <person name="Magnuson J."/>
            <person name="Mondo S."/>
            <person name="Nolan M."/>
            <person name="Ohm R."/>
            <person name="Pangilinan J."/>
            <person name="Park H.-J."/>
            <person name="Ramirez L."/>
            <person name="Alfaro M."/>
            <person name="Sun H."/>
            <person name="Tritt A."/>
            <person name="Yoshinaga Y."/>
            <person name="Zwiers L.-H."/>
            <person name="Turgeon B."/>
            <person name="Goodwin S."/>
            <person name="Spatafora J."/>
            <person name="Crous P."/>
            <person name="Grigoriev I."/>
        </authorList>
    </citation>
    <scope>NUCLEOTIDE SEQUENCE</scope>
    <source>
        <strain evidence="3">HMLAC05119</strain>
    </source>
</reference>
<feature type="compositionally biased region" description="Polar residues" evidence="1">
    <location>
        <begin position="41"/>
        <end position="55"/>
    </location>
</feature>
<organism evidence="3 4">
    <name type="scientific">Ampelomyces quisqualis</name>
    <name type="common">Powdery mildew agent</name>
    <dbReference type="NCBI Taxonomy" id="50730"/>
    <lineage>
        <taxon>Eukaryota</taxon>
        <taxon>Fungi</taxon>
        <taxon>Dikarya</taxon>
        <taxon>Ascomycota</taxon>
        <taxon>Pezizomycotina</taxon>
        <taxon>Dothideomycetes</taxon>
        <taxon>Pleosporomycetidae</taxon>
        <taxon>Pleosporales</taxon>
        <taxon>Pleosporineae</taxon>
        <taxon>Phaeosphaeriaceae</taxon>
        <taxon>Ampelomyces</taxon>
    </lineage>
</organism>
<dbReference type="Proteomes" id="UP000800096">
    <property type="component" value="Unassembled WGS sequence"/>
</dbReference>
<sequence>MAGPAQKRLVTITAAFLAICLLLVSSHHYYALPDRAPQNGVNTTPASSAHPSNKDTAAADTSYEADEERFGHSPDNVAKPGHADHNDVPERVANPKNNGKHPDGREKLAYATLFSATLDQDEDLENDKYFASVRILVWQLLHNPDTRTTDIDVVVMVTPSVSKSRRDRLERDGAIVYPVEYLHIDKSWARPAQPQWIDIFTKLRVWEMTQYSRVLLMDTDSMLVRPLDGIFQDPAAQIQPTKHMENYTAIEGVAPLPPTHLLASLSEVWDSYHEFPPADGTGLKKYGYFNAGFFMLAPSIAAFNHYRSFLDIPNSFDSKYMEQNLLNQIHAWGGPMPWQELNYTWNIRCPTDADIEKGLVSIHEKWWTQPYLYNNDKTKAWLKSRRWEMKGWYDAYDRFAHRDKDE</sequence>
<feature type="signal peptide" evidence="2">
    <location>
        <begin position="1"/>
        <end position="31"/>
    </location>
</feature>
<evidence type="ECO:0000313" key="3">
    <source>
        <dbReference type="EMBL" id="KAF1921543.1"/>
    </source>
</evidence>
<feature type="chain" id="PRO_5025550095" evidence="2">
    <location>
        <begin position="32"/>
        <end position="406"/>
    </location>
</feature>
<keyword evidence="2" id="KW-0732">Signal</keyword>
<dbReference type="GO" id="GO:0016740">
    <property type="term" value="F:transferase activity"/>
    <property type="evidence" value="ECO:0007669"/>
    <property type="project" value="UniProtKB-KW"/>
</dbReference>
<proteinExistence type="predicted"/>
<gene>
    <name evidence="3" type="ORF">BDU57DRAFT_510403</name>
</gene>